<evidence type="ECO:0000256" key="1">
    <source>
        <dbReference type="SAM" id="MobiDB-lite"/>
    </source>
</evidence>
<dbReference type="KEGG" id="cbw:RR42_m0090"/>
<evidence type="ECO:0000313" key="2">
    <source>
        <dbReference type="EMBL" id="AJG17505.1"/>
    </source>
</evidence>
<keyword evidence="3" id="KW-1185">Reference proteome</keyword>
<dbReference type="RefSeq" id="WP_173430665.1">
    <property type="nucleotide sequence ID" value="NZ_CP010536.1"/>
</dbReference>
<evidence type="ECO:0000313" key="3">
    <source>
        <dbReference type="Proteomes" id="UP000031843"/>
    </source>
</evidence>
<dbReference type="AlphaFoldDB" id="A0A0C4Y3R3"/>
<sequence length="55" mass="5529">MDGIYFIGLLLFGALTGALLLLCAALGGKPPGAAEGPGADAADARRKDSATDRRL</sequence>
<dbReference type="STRING" id="68895.RR42_m0090"/>
<protein>
    <submittedName>
        <fullName evidence="2">Uncharacterized protein</fullName>
    </submittedName>
</protein>
<dbReference type="EMBL" id="CP010536">
    <property type="protein sequence ID" value="AJG17505.1"/>
    <property type="molecule type" value="Genomic_DNA"/>
</dbReference>
<dbReference type="Proteomes" id="UP000031843">
    <property type="component" value="Chromosome main"/>
</dbReference>
<name>A0A0C4Y3R3_9BURK</name>
<gene>
    <name evidence="2" type="ORF">RR42_m0090</name>
</gene>
<reference evidence="2 3" key="1">
    <citation type="journal article" date="2015" name="Genome Announc.">
        <title>Complete Genome Sequence of Cupriavidus basilensis 4G11, Isolated from the Oak Ridge Field Research Center Site.</title>
        <authorList>
            <person name="Ray J."/>
            <person name="Waters R.J."/>
            <person name="Skerker J.M."/>
            <person name="Kuehl J.V."/>
            <person name="Price M.N."/>
            <person name="Huang J."/>
            <person name="Chakraborty R."/>
            <person name="Arkin A.P."/>
            <person name="Deutschbauer A."/>
        </authorList>
    </citation>
    <scope>NUCLEOTIDE SEQUENCE [LARGE SCALE GENOMIC DNA]</scope>
    <source>
        <strain evidence="2">4G11</strain>
    </source>
</reference>
<accession>A0A0C4Y3R3</accession>
<proteinExistence type="predicted"/>
<feature type="region of interest" description="Disordered" evidence="1">
    <location>
        <begin position="32"/>
        <end position="55"/>
    </location>
</feature>
<organism evidence="2 3">
    <name type="scientific">Cupriavidus basilensis</name>
    <dbReference type="NCBI Taxonomy" id="68895"/>
    <lineage>
        <taxon>Bacteria</taxon>
        <taxon>Pseudomonadati</taxon>
        <taxon>Pseudomonadota</taxon>
        <taxon>Betaproteobacteria</taxon>
        <taxon>Burkholderiales</taxon>
        <taxon>Burkholderiaceae</taxon>
        <taxon>Cupriavidus</taxon>
    </lineage>
</organism>
<feature type="compositionally biased region" description="Low complexity" evidence="1">
    <location>
        <begin position="32"/>
        <end position="41"/>
    </location>
</feature>
<feature type="compositionally biased region" description="Basic and acidic residues" evidence="1">
    <location>
        <begin position="42"/>
        <end position="55"/>
    </location>
</feature>